<proteinExistence type="predicted"/>
<reference evidence="2 3" key="1">
    <citation type="submission" date="2023-06" db="EMBL/GenBank/DDBJ databases">
        <title>Cellulomonas sp. MW4 Whole genome sequence.</title>
        <authorList>
            <person name="Park S."/>
        </authorList>
    </citation>
    <scope>NUCLEOTIDE SEQUENCE [LARGE SCALE GENOMIC DNA]</scope>
    <source>
        <strain evidence="2 3">MW4</strain>
    </source>
</reference>
<feature type="transmembrane region" description="Helical" evidence="1">
    <location>
        <begin position="153"/>
        <end position="186"/>
    </location>
</feature>
<sequence>MRATLVAEYRKLVTTRLWWILLAAMAAYVGFLAGVIAWTASRPEGLGGSGSAPLSVDETVRSVYTVGSSVGYVFPLVIGALAVASEFRHRTVTPTLLAEPRRTVFLLGKLAAGLGAGLVFGVVGTAVATGVGAAVLSATGSPTLLDQSATWRYVGLAVVAMALWALLGVGVGTVLTNQVAVVVVVLAWTQFVEPIARIALGATSWGGHLVAYLPGAASDALTGGSLYTAVASGPVLDWWAGLLVLLGYVAVLAIAGRLATLRRDIT</sequence>
<comment type="caution">
    <text evidence="2">The sequence shown here is derived from an EMBL/GenBank/DDBJ whole genome shotgun (WGS) entry which is preliminary data.</text>
</comment>
<dbReference type="RefSeq" id="WP_289456876.1">
    <property type="nucleotide sequence ID" value="NZ_JAUCGQ010000004.1"/>
</dbReference>
<accession>A0ABT7SK95</accession>
<evidence type="ECO:0000313" key="3">
    <source>
        <dbReference type="Proteomes" id="UP001529338"/>
    </source>
</evidence>
<keyword evidence="1" id="KW-1133">Transmembrane helix</keyword>
<keyword evidence="1" id="KW-0472">Membrane</keyword>
<evidence type="ECO:0000313" key="2">
    <source>
        <dbReference type="EMBL" id="MDM7856612.1"/>
    </source>
</evidence>
<feature type="transmembrane region" description="Helical" evidence="1">
    <location>
        <begin position="104"/>
        <end position="133"/>
    </location>
</feature>
<keyword evidence="3" id="KW-1185">Reference proteome</keyword>
<feature type="transmembrane region" description="Helical" evidence="1">
    <location>
        <begin position="61"/>
        <end position="83"/>
    </location>
</feature>
<feature type="transmembrane region" description="Helical" evidence="1">
    <location>
        <begin position="238"/>
        <end position="259"/>
    </location>
</feature>
<dbReference type="EMBL" id="JAUCGQ010000004">
    <property type="protein sequence ID" value="MDM7856612.1"/>
    <property type="molecule type" value="Genomic_DNA"/>
</dbReference>
<protein>
    <submittedName>
        <fullName evidence="2">ABC transporter permease</fullName>
    </submittedName>
</protein>
<evidence type="ECO:0000256" key="1">
    <source>
        <dbReference type="SAM" id="Phobius"/>
    </source>
</evidence>
<feature type="transmembrane region" description="Helical" evidence="1">
    <location>
        <begin position="17"/>
        <end position="41"/>
    </location>
</feature>
<dbReference type="Proteomes" id="UP001529338">
    <property type="component" value="Unassembled WGS sequence"/>
</dbReference>
<gene>
    <name evidence="2" type="ORF">QRT04_16860</name>
</gene>
<keyword evidence="1" id="KW-0812">Transmembrane</keyword>
<name>A0ABT7SK95_9CELL</name>
<organism evidence="2 3">
    <name type="scientific">Cellulomonas alba</name>
    <dbReference type="NCBI Taxonomy" id="3053467"/>
    <lineage>
        <taxon>Bacteria</taxon>
        <taxon>Bacillati</taxon>
        <taxon>Actinomycetota</taxon>
        <taxon>Actinomycetes</taxon>
        <taxon>Micrococcales</taxon>
        <taxon>Cellulomonadaceae</taxon>
        <taxon>Cellulomonas</taxon>
    </lineage>
</organism>